<sequence length="675" mass="77345">MQDAVKELNLIKGLSIFQGTQDLVSYLESTGRFVKPTKLVFKSVNVPRPDGSVQQKDEEFAYCVPFTDQLSNILNCKDVLHCVENPRLSPAGTYHSLLDGSFYKNHPITKKHKNPLCFVLHSDGAELTDLGSSRAGEHGITNISWTLANIYPELRSTDRSINLLATVKTKWLNHERLGIILEDFIAVMQKLASDEGLKLRINNEEMVFYGFLSIVCGDHPAQGFIGGFKETVKADKPCRRCLAAKDVYLKETDISVFNLRTERIHKEHVKAVEEYVPGPPRRKRRANEEHPDPSVRYGVNRRSHLMSVPHFEVTCCLVQDVMHLLPEGLLSHVCRLVLTHVVFVKKSLTLEVIRDRISEFSKSLRVDRPNSNITNKHLKEGLRQSSAQMRKLSILLPLVLRKKEAEVFTFAGDMQYLNLLILTLRIMNLAMAFDLKDSDVDSLKKLISDFHKLILEIDPDIAMGKLHFLHHLPEQIKLFGVLRQQACFRFEAHFAFFKRITKITKNFVNSLLTLSVRHQTRQCHYIMQPSFLYTGHKFGKVEDFPLSIHEPDINMLKVTMCIQNLQKIQETSRITIHSATFTPGQSVVLIDSTKSPLPKFARVQKINILNDKIGFVCQNLKTLRFAEDLHAYEVQLRPSKTYLEVEKLAFKQEILSIRSENKWLVIPQNHRALLT</sequence>
<evidence type="ECO:0000313" key="4">
    <source>
        <dbReference type="Proteomes" id="UP001219518"/>
    </source>
</evidence>
<accession>A0AAE1L8L8</accession>
<comment type="caution">
    <text evidence="2">The sequence shown here is derived from an EMBL/GenBank/DDBJ whole genome shotgun (WGS) entry which is preliminary data.</text>
</comment>
<dbReference type="PANTHER" id="PTHR31912">
    <property type="entry name" value="IP13529P"/>
    <property type="match status" value="1"/>
</dbReference>
<evidence type="ECO:0000256" key="1">
    <source>
        <dbReference type="SAM" id="MobiDB-lite"/>
    </source>
</evidence>
<dbReference type="EMBL" id="JAHWGI010000698">
    <property type="protein sequence ID" value="KAK3917185.1"/>
    <property type="molecule type" value="Genomic_DNA"/>
</dbReference>
<reference evidence="2" key="2">
    <citation type="journal article" date="2023" name="BMC Genomics">
        <title>Pest status, molecular evolution, and epigenetic factors derived from the genome assembly of Frankliniella fusca, a thysanopteran phytovirus vector.</title>
        <authorList>
            <person name="Catto M.A."/>
            <person name="Labadie P.E."/>
            <person name="Jacobson A.L."/>
            <person name="Kennedy G.G."/>
            <person name="Srinivasan R."/>
            <person name="Hunt B.G."/>
        </authorList>
    </citation>
    <scope>NUCLEOTIDE SEQUENCE</scope>
    <source>
        <strain evidence="2">PL_HMW_Pooled</strain>
    </source>
</reference>
<protein>
    <submittedName>
        <fullName evidence="2">Dehydrodolichyl diphosphate synthase complex subunit Dhdds</fullName>
    </submittedName>
</protein>
<dbReference type="AlphaFoldDB" id="A0AAE1L8L8"/>
<organism evidence="2 4">
    <name type="scientific">Frankliniella fusca</name>
    <dbReference type="NCBI Taxonomy" id="407009"/>
    <lineage>
        <taxon>Eukaryota</taxon>
        <taxon>Metazoa</taxon>
        <taxon>Ecdysozoa</taxon>
        <taxon>Arthropoda</taxon>
        <taxon>Hexapoda</taxon>
        <taxon>Insecta</taxon>
        <taxon>Pterygota</taxon>
        <taxon>Neoptera</taxon>
        <taxon>Paraneoptera</taxon>
        <taxon>Thysanoptera</taxon>
        <taxon>Terebrantia</taxon>
        <taxon>Thripoidea</taxon>
        <taxon>Thripidae</taxon>
        <taxon>Frankliniella</taxon>
    </lineage>
</organism>
<dbReference type="EMBL" id="JAHWGI010000150">
    <property type="protein sequence ID" value="KAK3910325.1"/>
    <property type="molecule type" value="Genomic_DNA"/>
</dbReference>
<feature type="region of interest" description="Disordered" evidence="1">
    <location>
        <begin position="276"/>
        <end position="297"/>
    </location>
</feature>
<dbReference type="PANTHER" id="PTHR31912:SF34">
    <property type="entry name" value="NOTOCHORD-RELATED PROTEIN"/>
    <property type="match status" value="1"/>
</dbReference>
<keyword evidence="4" id="KW-1185">Reference proteome</keyword>
<evidence type="ECO:0000313" key="3">
    <source>
        <dbReference type="EMBL" id="KAK3917185.1"/>
    </source>
</evidence>
<gene>
    <name evidence="2" type="ORF">KUF71_020094</name>
    <name evidence="3" type="ORF">KUF71_026099</name>
</gene>
<name>A0AAE1L8L8_9NEOP</name>
<reference evidence="2" key="1">
    <citation type="submission" date="2021-07" db="EMBL/GenBank/DDBJ databases">
        <authorList>
            <person name="Catto M.A."/>
            <person name="Jacobson A."/>
            <person name="Kennedy G."/>
            <person name="Labadie P."/>
            <person name="Hunt B.G."/>
            <person name="Srinivasan R."/>
        </authorList>
    </citation>
    <scope>NUCLEOTIDE SEQUENCE</scope>
    <source>
        <strain evidence="2">PL_HMW_Pooled</strain>
        <tissue evidence="2">Head</tissue>
    </source>
</reference>
<evidence type="ECO:0000313" key="2">
    <source>
        <dbReference type="EMBL" id="KAK3910325.1"/>
    </source>
</evidence>
<dbReference type="Proteomes" id="UP001219518">
    <property type="component" value="Unassembled WGS sequence"/>
</dbReference>
<proteinExistence type="predicted"/>